<reference evidence="2" key="1">
    <citation type="submission" date="2021-03" db="EMBL/GenBank/DDBJ databases">
        <title>Acanthopleuribacteraceae sp. M133.</title>
        <authorList>
            <person name="Wang G."/>
        </authorList>
    </citation>
    <scope>NUCLEOTIDE SEQUENCE</scope>
    <source>
        <strain evidence="2">M133</strain>
    </source>
</reference>
<keyword evidence="1" id="KW-0472">Membrane</keyword>
<dbReference type="InterPro" id="IPR007813">
    <property type="entry name" value="PilN"/>
</dbReference>
<gene>
    <name evidence="2" type="ORF">J3U87_17015</name>
</gene>
<dbReference type="Pfam" id="PF05137">
    <property type="entry name" value="PilN"/>
    <property type="match status" value="1"/>
</dbReference>
<name>A0A8A4TW33_SULCO</name>
<dbReference type="AlphaFoldDB" id="A0A8A4TW33"/>
<feature type="transmembrane region" description="Helical" evidence="1">
    <location>
        <begin position="20"/>
        <end position="40"/>
    </location>
</feature>
<keyword evidence="1" id="KW-1133">Transmembrane helix</keyword>
<evidence type="ECO:0000313" key="2">
    <source>
        <dbReference type="EMBL" id="QTD54149.1"/>
    </source>
</evidence>
<organism evidence="2 3">
    <name type="scientific">Sulfidibacter corallicola</name>
    <dbReference type="NCBI Taxonomy" id="2818388"/>
    <lineage>
        <taxon>Bacteria</taxon>
        <taxon>Pseudomonadati</taxon>
        <taxon>Acidobacteriota</taxon>
        <taxon>Holophagae</taxon>
        <taxon>Acanthopleuribacterales</taxon>
        <taxon>Acanthopleuribacteraceae</taxon>
        <taxon>Sulfidibacter</taxon>
    </lineage>
</organism>
<keyword evidence="1" id="KW-0812">Transmembrane</keyword>
<evidence type="ECO:0000256" key="1">
    <source>
        <dbReference type="SAM" id="Phobius"/>
    </source>
</evidence>
<accession>A0A8A4TW33</accession>
<sequence length="196" mass="22145">MSDQLNFSPSPFKHRTKTLLILWTVNLSLLVGLGIALVSWNRLRHSNALAHEELDALNLEEQNLMQRHSLALSELAKVDLSDYRKKVVQFHEIQSAFDTHWGKLLDDLGLLLPKDVRIISLRPQSSQRSRGRVKETVLRLSGQARSKEAQLSFIRALQAQPRFKDVHFSSETYGDNPAAAIDFEIAFTYLPGGGKS</sequence>
<dbReference type="RefSeq" id="WP_237384248.1">
    <property type="nucleotide sequence ID" value="NZ_CP071793.1"/>
</dbReference>
<keyword evidence="3" id="KW-1185">Reference proteome</keyword>
<dbReference type="KEGG" id="scor:J3U87_17015"/>
<dbReference type="EMBL" id="CP071793">
    <property type="protein sequence ID" value="QTD54149.1"/>
    <property type="molecule type" value="Genomic_DNA"/>
</dbReference>
<protein>
    <submittedName>
        <fullName evidence="2">PilN domain-containing protein</fullName>
    </submittedName>
</protein>
<evidence type="ECO:0000313" key="3">
    <source>
        <dbReference type="Proteomes" id="UP000663929"/>
    </source>
</evidence>
<proteinExistence type="predicted"/>
<dbReference type="Proteomes" id="UP000663929">
    <property type="component" value="Chromosome"/>
</dbReference>